<sequence>MNKILKSLFLAIMLAGSSLGAQAAPVDISHAPVDLTQDLLDYSGSNLFGSFSLAPGQLAGVEHNFFSDKFLFTLTGSNDFSGLATSLKPSLNSGLTLTGFSLKNAGGVVLQGALDLVNFTAADQAWVLSSNTAPLGAGDYFLEVNGYVASAAGGSYSGNVSVNPVPEPETYAMLLAGLGLVGFMARRRKQQA</sequence>
<accession>A0A5C4NWY2</accession>
<keyword evidence="1" id="KW-0732">Signal</keyword>
<dbReference type="AlphaFoldDB" id="A0A5C4NWY2"/>
<dbReference type="InterPro" id="IPR013424">
    <property type="entry name" value="Ice-binding_C"/>
</dbReference>
<protein>
    <submittedName>
        <fullName evidence="3">PEP-CTERM sorting domain-containing protein</fullName>
    </submittedName>
</protein>
<feature type="domain" description="Ice-binding protein C-terminal" evidence="2">
    <location>
        <begin position="164"/>
        <end position="188"/>
    </location>
</feature>
<dbReference type="EMBL" id="VDGE01000002">
    <property type="protein sequence ID" value="TNC77676.1"/>
    <property type="molecule type" value="Genomic_DNA"/>
</dbReference>
<evidence type="ECO:0000313" key="3">
    <source>
        <dbReference type="EMBL" id="TNC77676.1"/>
    </source>
</evidence>
<evidence type="ECO:0000256" key="1">
    <source>
        <dbReference type="SAM" id="SignalP"/>
    </source>
</evidence>
<dbReference type="NCBIfam" id="NF035944">
    <property type="entry name" value="PEPxxWA-CTERM"/>
    <property type="match status" value="1"/>
</dbReference>
<dbReference type="NCBIfam" id="TIGR02595">
    <property type="entry name" value="PEP_CTERM"/>
    <property type="match status" value="1"/>
</dbReference>
<evidence type="ECO:0000313" key="4">
    <source>
        <dbReference type="Proteomes" id="UP000305681"/>
    </source>
</evidence>
<gene>
    <name evidence="3" type="ORF">FHI69_10145</name>
</gene>
<reference evidence="3 4" key="1">
    <citation type="submission" date="2019-06" db="EMBL/GenBank/DDBJ databases">
        <title>Genome sequence of Janthinobacterium lividum UCD_MED1.</title>
        <authorList>
            <person name="De Leon M.E."/>
            <person name="Jospin G."/>
        </authorList>
    </citation>
    <scope>NUCLEOTIDE SEQUENCE [LARGE SCALE GENOMIC DNA]</scope>
    <source>
        <strain evidence="3 4">UCD_MED1</strain>
    </source>
</reference>
<name>A0A5C4NWY2_9BURK</name>
<feature type="chain" id="PRO_5022905400" evidence="1">
    <location>
        <begin position="24"/>
        <end position="192"/>
    </location>
</feature>
<dbReference type="Proteomes" id="UP000305681">
    <property type="component" value="Unassembled WGS sequence"/>
</dbReference>
<dbReference type="NCBIfam" id="NF038126">
    <property type="entry name" value="PEP_CTERM_FxDxF"/>
    <property type="match status" value="1"/>
</dbReference>
<evidence type="ECO:0000259" key="2">
    <source>
        <dbReference type="Pfam" id="PF07589"/>
    </source>
</evidence>
<proteinExistence type="predicted"/>
<comment type="caution">
    <text evidence="3">The sequence shown here is derived from an EMBL/GenBank/DDBJ whole genome shotgun (WGS) entry which is preliminary data.</text>
</comment>
<dbReference type="RefSeq" id="WP_139090462.1">
    <property type="nucleotide sequence ID" value="NZ_VDGE01000002.1"/>
</dbReference>
<dbReference type="Pfam" id="PF07589">
    <property type="entry name" value="PEP-CTERM"/>
    <property type="match status" value="1"/>
</dbReference>
<organism evidence="3 4">
    <name type="scientific">Janthinobacterium lividum</name>
    <dbReference type="NCBI Taxonomy" id="29581"/>
    <lineage>
        <taxon>Bacteria</taxon>
        <taxon>Pseudomonadati</taxon>
        <taxon>Pseudomonadota</taxon>
        <taxon>Betaproteobacteria</taxon>
        <taxon>Burkholderiales</taxon>
        <taxon>Oxalobacteraceae</taxon>
        <taxon>Janthinobacterium</taxon>
    </lineage>
</organism>
<feature type="signal peptide" evidence="1">
    <location>
        <begin position="1"/>
        <end position="23"/>
    </location>
</feature>